<evidence type="ECO:0000256" key="2">
    <source>
        <dbReference type="ARBA" id="ARBA00023303"/>
    </source>
</evidence>
<dbReference type="GO" id="GO:0016020">
    <property type="term" value="C:membrane"/>
    <property type="evidence" value="ECO:0007669"/>
    <property type="project" value="UniProtKB-SubCell"/>
</dbReference>
<keyword evidence="1" id="KW-1071">Ligand-gated ion channel</keyword>
<evidence type="ECO:0000256" key="3">
    <source>
        <dbReference type="SAM" id="MobiDB-lite"/>
    </source>
</evidence>
<evidence type="ECO:0000313" key="6">
    <source>
        <dbReference type="Proteomes" id="UP001459277"/>
    </source>
</evidence>
<keyword evidence="1" id="KW-0406">Ion transport</keyword>
<evidence type="ECO:0000313" key="5">
    <source>
        <dbReference type="EMBL" id="KAK9994726.1"/>
    </source>
</evidence>
<keyword evidence="6" id="KW-1185">Reference proteome</keyword>
<dbReference type="PANTHER" id="PTHR45651:SF68">
    <property type="entry name" value="ION TRANSPORT DOMAIN-CONTAINING PROTEIN"/>
    <property type="match status" value="1"/>
</dbReference>
<proteinExistence type="predicted"/>
<accession>A0AAW2C8T4</accession>
<dbReference type="GO" id="GO:0034220">
    <property type="term" value="P:monoatomic ion transmembrane transport"/>
    <property type="evidence" value="ECO:0007669"/>
    <property type="project" value="UniProtKB-KW"/>
</dbReference>
<dbReference type="InterPro" id="IPR000595">
    <property type="entry name" value="cNMP-bd_dom"/>
</dbReference>
<dbReference type="InterPro" id="IPR014710">
    <property type="entry name" value="RmlC-like_jellyroll"/>
</dbReference>
<organism evidence="5 6">
    <name type="scientific">Lithocarpus litseifolius</name>
    <dbReference type="NCBI Taxonomy" id="425828"/>
    <lineage>
        <taxon>Eukaryota</taxon>
        <taxon>Viridiplantae</taxon>
        <taxon>Streptophyta</taxon>
        <taxon>Embryophyta</taxon>
        <taxon>Tracheophyta</taxon>
        <taxon>Spermatophyta</taxon>
        <taxon>Magnoliopsida</taxon>
        <taxon>eudicotyledons</taxon>
        <taxon>Gunneridae</taxon>
        <taxon>Pentapetalae</taxon>
        <taxon>rosids</taxon>
        <taxon>fabids</taxon>
        <taxon>Fagales</taxon>
        <taxon>Fagaceae</taxon>
        <taxon>Lithocarpus</taxon>
    </lineage>
</organism>
<protein>
    <recommendedName>
        <fullName evidence="4">Cyclic nucleotide-binding domain-containing protein</fullName>
    </recommendedName>
</protein>
<comment type="caution">
    <text evidence="5">The sequence shown here is derived from an EMBL/GenBank/DDBJ whole genome shotgun (WGS) entry which is preliminary data.</text>
</comment>
<dbReference type="EMBL" id="JAZDWU010000008">
    <property type="protein sequence ID" value="KAK9994726.1"/>
    <property type="molecule type" value="Genomic_DNA"/>
</dbReference>
<feature type="region of interest" description="Disordered" evidence="3">
    <location>
        <begin position="1"/>
        <end position="47"/>
    </location>
</feature>
<dbReference type="CDD" id="cd00038">
    <property type="entry name" value="CAP_ED"/>
    <property type="match status" value="1"/>
</dbReference>
<keyword evidence="2" id="KW-0407">Ion channel</keyword>
<dbReference type="SUPFAM" id="SSF51206">
    <property type="entry name" value="cAMP-binding domain-like"/>
    <property type="match status" value="1"/>
</dbReference>
<reference evidence="5 6" key="1">
    <citation type="submission" date="2024-01" db="EMBL/GenBank/DDBJ databases">
        <title>A telomere-to-telomere, gap-free genome of sweet tea (Lithocarpus litseifolius).</title>
        <authorList>
            <person name="Zhou J."/>
        </authorList>
    </citation>
    <scope>NUCLEOTIDE SEQUENCE [LARGE SCALE GENOMIC DNA]</scope>
    <source>
        <strain evidence="5">Zhou-2022a</strain>
        <tissue evidence="5">Leaf</tissue>
    </source>
</reference>
<evidence type="ECO:0000256" key="1">
    <source>
        <dbReference type="ARBA" id="ARBA00023286"/>
    </source>
</evidence>
<dbReference type="AlphaFoldDB" id="A0AAW2C8T4"/>
<gene>
    <name evidence="5" type="ORF">SO802_024429</name>
</gene>
<dbReference type="InterPro" id="IPR018490">
    <property type="entry name" value="cNMP-bd_dom_sf"/>
</dbReference>
<dbReference type="PROSITE" id="PS50042">
    <property type="entry name" value="CNMP_BINDING_3"/>
    <property type="match status" value="1"/>
</dbReference>
<name>A0AAW2C8T4_9ROSI</name>
<keyword evidence="1" id="KW-0813">Transport</keyword>
<dbReference type="Proteomes" id="UP001459277">
    <property type="component" value="Unassembled WGS sequence"/>
</dbReference>
<dbReference type="Gene3D" id="2.60.120.10">
    <property type="entry name" value="Jelly Rolls"/>
    <property type="match status" value="1"/>
</dbReference>
<feature type="compositionally biased region" description="Basic and acidic residues" evidence="3">
    <location>
        <begin position="1"/>
        <end position="17"/>
    </location>
</feature>
<dbReference type="SMART" id="SM00100">
    <property type="entry name" value="cNMP"/>
    <property type="match status" value="1"/>
</dbReference>
<dbReference type="PANTHER" id="PTHR45651">
    <property type="entry name" value="CYCLIC NUCLEOTIDE-GATED ION CHANNEL 15-RELATED-RELATED"/>
    <property type="match status" value="1"/>
</dbReference>
<feature type="domain" description="Cyclic nucleotide-binding" evidence="4">
    <location>
        <begin position="102"/>
        <end position="184"/>
    </location>
</feature>
<sequence>MRRVERRVDGGMRRVEGESTAGCEGSKLSESATVDESESIGESESATVDELIGDDLVRIPATVGESESATVDESESIGESESATVDELIGDDLVRIPATVPVLQNMDEQLLLKICDYLKPVYYNEHSYIVREGDPIDATFFIKDGIAWTYTTSKGEASGFSLAESLERDQFFGEELIELGLKTPSLSKLSKLLVSTRTVKTHGKIEAFALMAGDLKNIVTKNWMYVGKEQSDPFAAYVVQAAWRQYHENKNLENSSQTPNGDRN</sequence>
<evidence type="ECO:0000259" key="4">
    <source>
        <dbReference type="PROSITE" id="PS50042"/>
    </source>
</evidence>